<keyword evidence="2" id="KW-0808">Transferase</keyword>
<keyword evidence="1" id="KW-0328">Glycosyltransferase</keyword>
<evidence type="ECO:0000313" key="3">
    <source>
        <dbReference type="EMBL" id="MBD2189113.1"/>
    </source>
</evidence>
<dbReference type="Pfam" id="PF03808">
    <property type="entry name" value="Glyco_tran_WecG"/>
    <property type="match status" value="1"/>
</dbReference>
<dbReference type="CDD" id="cd06533">
    <property type="entry name" value="Glyco_transf_WecG_TagA"/>
    <property type="match status" value="1"/>
</dbReference>
<evidence type="ECO:0000256" key="2">
    <source>
        <dbReference type="ARBA" id="ARBA00022679"/>
    </source>
</evidence>
<evidence type="ECO:0000256" key="1">
    <source>
        <dbReference type="ARBA" id="ARBA00022676"/>
    </source>
</evidence>
<accession>A0ABR7ZYS9</accession>
<organism evidence="3 4">
    <name type="scientific">Pseudanabaena mucicola FACHB-723</name>
    <dbReference type="NCBI Taxonomy" id="2692860"/>
    <lineage>
        <taxon>Bacteria</taxon>
        <taxon>Bacillati</taxon>
        <taxon>Cyanobacteriota</taxon>
        <taxon>Cyanophyceae</taxon>
        <taxon>Pseudanabaenales</taxon>
        <taxon>Pseudanabaenaceae</taxon>
        <taxon>Pseudanabaena</taxon>
    </lineage>
</organism>
<name>A0ABR7ZYS9_9CYAN</name>
<comment type="caution">
    <text evidence="3">The sequence shown here is derived from an EMBL/GenBank/DDBJ whole genome shotgun (WGS) entry which is preliminary data.</text>
</comment>
<dbReference type="EMBL" id="JACJQB010000029">
    <property type="protein sequence ID" value="MBD2189113.1"/>
    <property type="molecule type" value="Genomic_DNA"/>
</dbReference>
<dbReference type="NCBIfam" id="TIGR00696">
    <property type="entry name" value="wecG_tagA_cpsF"/>
    <property type="match status" value="1"/>
</dbReference>
<dbReference type="InterPro" id="IPR004629">
    <property type="entry name" value="WecG_TagA_CpsF"/>
</dbReference>
<sequence>MERISIVNVGVDATSYTDTCDRIVSLVRQHQAAYIVAANVHVVMTAYWNRRYCQVLANAEIVTPDGMPLVWGLRSLGMKQQQRVYGPDLMLAWCDRAVTENLPIYLFGATTETLNRLEQNLKLRFPNLAIAGKHAPPYFQIDAPDFEQQLATDINLIAKSEAKVILVALGCPKQEFWMSSAQPKLTAVMIGVGAAFDFLSGQVAQAPRWMMAMGLEWLYRLTQEPMRLWQRYLINNPYFVILFGIQHLRRIMGKLVDSFKK</sequence>
<gene>
    <name evidence="3" type="ORF">H6F41_13290</name>
</gene>
<reference evidence="3 4" key="1">
    <citation type="journal article" date="2020" name="ISME J.">
        <title>Comparative genomics reveals insights into cyanobacterial evolution and habitat adaptation.</title>
        <authorList>
            <person name="Chen M.Y."/>
            <person name="Teng W.K."/>
            <person name="Zhao L."/>
            <person name="Hu C.X."/>
            <person name="Zhou Y.K."/>
            <person name="Han B.P."/>
            <person name="Song L.R."/>
            <person name="Shu W.S."/>
        </authorList>
    </citation>
    <scope>NUCLEOTIDE SEQUENCE [LARGE SCALE GENOMIC DNA]</scope>
    <source>
        <strain evidence="3 4">FACHB-723</strain>
    </source>
</reference>
<dbReference type="Proteomes" id="UP000642094">
    <property type="component" value="Unassembled WGS sequence"/>
</dbReference>
<dbReference type="PANTHER" id="PTHR34136">
    <property type="match status" value="1"/>
</dbReference>
<evidence type="ECO:0000313" key="4">
    <source>
        <dbReference type="Proteomes" id="UP000642094"/>
    </source>
</evidence>
<keyword evidence="4" id="KW-1185">Reference proteome</keyword>
<dbReference type="PANTHER" id="PTHR34136:SF1">
    <property type="entry name" value="UDP-N-ACETYL-D-MANNOSAMINURONIC ACID TRANSFERASE"/>
    <property type="match status" value="1"/>
</dbReference>
<dbReference type="RefSeq" id="WP_190403947.1">
    <property type="nucleotide sequence ID" value="NZ_JACJQB010000029.1"/>
</dbReference>
<proteinExistence type="predicted"/>
<protein>
    <submittedName>
        <fullName evidence="3">WecB/TagA/CpsF family glycosyltransferase</fullName>
    </submittedName>
</protein>